<feature type="compositionally biased region" description="Low complexity" evidence="1">
    <location>
        <begin position="34"/>
        <end position="56"/>
    </location>
</feature>
<organism evidence="2 3">
    <name type="scientific">Rhizoclosmatium globosum</name>
    <dbReference type="NCBI Taxonomy" id="329046"/>
    <lineage>
        <taxon>Eukaryota</taxon>
        <taxon>Fungi</taxon>
        <taxon>Fungi incertae sedis</taxon>
        <taxon>Chytridiomycota</taxon>
        <taxon>Chytridiomycota incertae sedis</taxon>
        <taxon>Chytridiomycetes</taxon>
        <taxon>Chytridiales</taxon>
        <taxon>Chytriomycetaceae</taxon>
        <taxon>Rhizoclosmatium</taxon>
    </lineage>
</organism>
<feature type="compositionally biased region" description="Polar residues" evidence="1">
    <location>
        <begin position="12"/>
        <end position="33"/>
    </location>
</feature>
<sequence length="412" mass="45894">MSSQKRTKPHNEQQASGAKSFGSKQRNAPTSIATKSFTPSKTKTTTKGTPQPMTTSITPFQHKVHAPNRAGNVSENSIDDLSQSAAGGSDDVVDGSADLPEVDTIMDPDLEDNEQETELDINFDHSIYENEDSVGVQASQTVGKRKRVDYVSSRSYLPFNDSNSSFSQSGETYWENYVDKSHMATIRATFQRMVIFGNAFGFITKGNGDAEGKAWLWTVFGQVMGTKALKDKLSGLPDQLVTMYVTVTSTFRSHLLLKYKEVAIDSELYGVTGKTNEILALIDTKTHRFMHKYTPKDDGTESFERFTNPIFIKAAARICKLAAFKRHLDKESFIRKKSLHVLAFIACLVRHNLCNKIETHDLDSKASSYAVYRMIIDNKDATGIQEGKTAFYNAMNDELKCTFTSANDDMLV</sequence>
<evidence type="ECO:0000313" key="2">
    <source>
        <dbReference type="EMBL" id="ORY22145.1"/>
    </source>
</evidence>
<dbReference type="AlphaFoldDB" id="A0A1Y2AJM1"/>
<reference evidence="2 3" key="1">
    <citation type="submission" date="2016-07" db="EMBL/GenBank/DDBJ databases">
        <title>Pervasive Adenine N6-methylation of Active Genes in Fungi.</title>
        <authorList>
            <consortium name="DOE Joint Genome Institute"/>
            <person name="Mondo S.J."/>
            <person name="Dannebaum R.O."/>
            <person name="Kuo R.C."/>
            <person name="Labutti K."/>
            <person name="Haridas S."/>
            <person name="Kuo A."/>
            <person name="Salamov A."/>
            <person name="Ahrendt S.R."/>
            <person name="Lipzen A."/>
            <person name="Sullivan W."/>
            <person name="Andreopoulos W.B."/>
            <person name="Clum A."/>
            <person name="Lindquist E."/>
            <person name="Daum C."/>
            <person name="Ramamoorthy G.K."/>
            <person name="Gryganskyi A."/>
            <person name="Culley D."/>
            <person name="Magnuson J.K."/>
            <person name="James T.Y."/>
            <person name="O'Malley M.A."/>
            <person name="Stajich J.E."/>
            <person name="Spatafora J.W."/>
            <person name="Visel A."/>
            <person name="Grigoriev I.V."/>
        </authorList>
    </citation>
    <scope>NUCLEOTIDE SEQUENCE [LARGE SCALE GENOMIC DNA]</scope>
    <source>
        <strain evidence="2 3">JEL800</strain>
    </source>
</reference>
<dbReference type="EMBL" id="MCGO01000186">
    <property type="protein sequence ID" value="ORY22145.1"/>
    <property type="molecule type" value="Genomic_DNA"/>
</dbReference>
<name>A0A1Y2AJM1_9FUNG</name>
<dbReference type="OrthoDB" id="2120529at2759"/>
<comment type="caution">
    <text evidence="2">The sequence shown here is derived from an EMBL/GenBank/DDBJ whole genome shotgun (WGS) entry which is preliminary data.</text>
</comment>
<evidence type="ECO:0000256" key="1">
    <source>
        <dbReference type="SAM" id="MobiDB-lite"/>
    </source>
</evidence>
<gene>
    <name evidence="2" type="ORF">BCR33DRAFT_775949</name>
</gene>
<dbReference type="Proteomes" id="UP000193642">
    <property type="component" value="Unassembled WGS sequence"/>
</dbReference>
<evidence type="ECO:0000313" key="3">
    <source>
        <dbReference type="Proteomes" id="UP000193642"/>
    </source>
</evidence>
<feature type="compositionally biased region" description="Polar residues" evidence="1">
    <location>
        <begin position="71"/>
        <end position="83"/>
    </location>
</feature>
<accession>A0A1Y2AJM1</accession>
<keyword evidence="3" id="KW-1185">Reference proteome</keyword>
<feature type="region of interest" description="Disordered" evidence="1">
    <location>
        <begin position="1"/>
        <end position="92"/>
    </location>
</feature>
<protein>
    <submittedName>
        <fullName evidence="2">Uncharacterized protein</fullName>
    </submittedName>
</protein>
<proteinExistence type="predicted"/>